<evidence type="ECO:0008006" key="4">
    <source>
        <dbReference type="Google" id="ProtNLM"/>
    </source>
</evidence>
<dbReference type="PANTHER" id="PTHR32196">
    <property type="entry name" value="ABC TRANSPORTER PERMEASE PROTEIN YPHD-RELATED-RELATED"/>
    <property type="match status" value="1"/>
</dbReference>
<proteinExistence type="predicted"/>
<feature type="transmembrane region" description="Helical" evidence="1">
    <location>
        <begin position="58"/>
        <end position="79"/>
    </location>
</feature>
<keyword evidence="1" id="KW-1133">Transmembrane helix</keyword>
<accession>A0ABW0SCW2</accession>
<dbReference type="EMBL" id="JBHSNA010000008">
    <property type="protein sequence ID" value="MFC5566818.1"/>
    <property type="molecule type" value="Genomic_DNA"/>
</dbReference>
<evidence type="ECO:0000256" key="1">
    <source>
        <dbReference type="SAM" id="Phobius"/>
    </source>
</evidence>
<name>A0ABW0SCW2_9RHOB</name>
<protein>
    <recommendedName>
        <fullName evidence="4">ABC transporter permease</fullName>
    </recommendedName>
</protein>
<dbReference type="RefSeq" id="WP_209841548.1">
    <property type="nucleotide sequence ID" value="NZ_JAGGJP010000011.1"/>
</dbReference>
<gene>
    <name evidence="2" type="ORF">ACFPOC_10380</name>
</gene>
<feature type="transmembrane region" description="Helical" evidence="1">
    <location>
        <begin position="91"/>
        <end position="116"/>
    </location>
</feature>
<evidence type="ECO:0000313" key="3">
    <source>
        <dbReference type="Proteomes" id="UP001596056"/>
    </source>
</evidence>
<keyword evidence="3" id="KW-1185">Reference proteome</keyword>
<dbReference type="Proteomes" id="UP001596056">
    <property type="component" value="Unassembled WGS sequence"/>
</dbReference>
<reference evidence="3" key="1">
    <citation type="journal article" date="2019" name="Int. J. Syst. Evol. Microbiol.">
        <title>The Global Catalogue of Microorganisms (GCM) 10K type strain sequencing project: providing services to taxonomists for standard genome sequencing and annotation.</title>
        <authorList>
            <consortium name="The Broad Institute Genomics Platform"/>
            <consortium name="The Broad Institute Genome Sequencing Center for Infectious Disease"/>
            <person name="Wu L."/>
            <person name="Ma J."/>
        </authorList>
    </citation>
    <scope>NUCLEOTIDE SEQUENCE [LARGE SCALE GENOMIC DNA]</scope>
    <source>
        <strain evidence="3">KACC 11588</strain>
    </source>
</reference>
<keyword evidence="1" id="KW-0812">Transmembrane</keyword>
<feature type="transmembrane region" description="Helical" evidence="1">
    <location>
        <begin position="20"/>
        <end position="46"/>
    </location>
</feature>
<organism evidence="2 3">
    <name type="scientific">Rubellimicrobium aerolatum</name>
    <dbReference type="NCBI Taxonomy" id="490979"/>
    <lineage>
        <taxon>Bacteria</taxon>
        <taxon>Pseudomonadati</taxon>
        <taxon>Pseudomonadota</taxon>
        <taxon>Alphaproteobacteria</taxon>
        <taxon>Rhodobacterales</taxon>
        <taxon>Roseobacteraceae</taxon>
        <taxon>Rubellimicrobium</taxon>
    </lineage>
</organism>
<comment type="caution">
    <text evidence="2">The sequence shown here is derived from an EMBL/GenBank/DDBJ whole genome shotgun (WGS) entry which is preliminary data.</text>
</comment>
<evidence type="ECO:0000313" key="2">
    <source>
        <dbReference type="EMBL" id="MFC5566818.1"/>
    </source>
</evidence>
<sequence length="126" mass="13308">MMVERHSTAPTPASSRRSAFGSAFVANGFTMYPVLLLLVIVGALVAPRFLTPLNLINILEQVSVLGLTTIGLTFVVLIGRLDLSLEGIVGFAPMLAAVLLVPASAAASAWSCRAGWDPSWRSARRG</sequence>
<keyword evidence="1" id="KW-0472">Membrane</keyword>